<protein>
    <submittedName>
        <fullName evidence="8">MADS-box domain-containing protein</fullName>
    </submittedName>
</protein>
<feature type="compositionally biased region" description="Polar residues" evidence="6">
    <location>
        <begin position="216"/>
        <end position="226"/>
    </location>
</feature>
<dbReference type="PROSITE" id="PS50066">
    <property type="entry name" value="MADS_BOX_2"/>
    <property type="match status" value="1"/>
</dbReference>
<dbReference type="SUPFAM" id="SSF55455">
    <property type="entry name" value="SRF-like"/>
    <property type="match status" value="1"/>
</dbReference>
<feature type="region of interest" description="Disordered" evidence="6">
    <location>
        <begin position="201"/>
        <end position="226"/>
    </location>
</feature>
<dbReference type="Gene3D" id="3.40.1810.10">
    <property type="entry name" value="Transcription factor, MADS-box"/>
    <property type="match status" value="1"/>
</dbReference>
<evidence type="ECO:0000256" key="6">
    <source>
        <dbReference type="SAM" id="MobiDB-lite"/>
    </source>
</evidence>
<dbReference type="InterPro" id="IPR036879">
    <property type="entry name" value="TF_MADSbox_sf"/>
</dbReference>
<evidence type="ECO:0000259" key="7">
    <source>
        <dbReference type="PROSITE" id="PS50066"/>
    </source>
</evidence>
<feature type="domain" description="MADS-box" evidence="7">
    <location>
        <begin position="11"/>
        <end position="71"/>
    </location>
</feature>
<evidence type="ECO:0000256" key="2">
    <source>
        <dbReference type="ARBA" id="ARBA00023015"/>
    </source>
</evidence>
<keyword evidence="4" id="KW-0804">Transcription</keyword>
<dbReference type="GO" id="GO:0046983">
    <property type="term" value="F:protein dimerization activity"/>
    <property type="evidence" value="ECO:0007669"/>
    <property type="project" value="InterPro"/>
</dbReference>
<reference evidence="8" key="1">
    <citation type="submission" date="2019-11" db="UniProtKB">
        <authorList>
            <consortium name="WormBaseParasite"/>
        </authorList>
    </citation>
    <scope>IDENTIFICATION</scope>
</reference>
<sequence length="284" mass="32242">MADSQPRVSKKGRNRIKIEPIVNSKARSTTFSKRRFGLFKKGYELSDLTRSHVKIVVITDKGCLYEYASPFFEAKLRTVRKVVPLMTNERLLKRIEQIRNNAITKNDLRNIGTHLDDDFIDDSSVSSGDEDTNATDYHLAGICEAHIKLENASDAQSSSRSSFCPQEASYWLDSKESATANMAENLNPAGTKTTTFFNRNEDPCHPHYSQDEHDSSTCSSKAHGSNEFSHQKDVSLFKINQMNMEYETPPSFQARNRPDASLPFKKRVIREREACCSECLDLQN</sequence>
<dbReference type="InterPro" id="IPR002100">
    <property type="entry name" value="TF_MADSbox"/>
</dbReference>
<evidence type="ECO:0000256" key="3">
    <source>
        <dbReference type="ARBA" id="ARBA00023125"/>
    </source>
</evidence>
<dbReference type="GO" id="GO:0005634">
    <property type="term" value="C:nucleus"/>
    <property type="evidence" value="ECO:0007669"/>
    <property type="project" value="UniProtKB-SubCell"/>
</dbReference>
<accession>A0A5K3FFR3</accession>
<keyword evidence="5" id="KW-0539">Nucleus</keyword>
<evidence type="ECO:0000313" key="8">
    <source>
        <dbReference type="WBParaSite" id="MCU_007805-RB"/>
    </source>
</evidence>
<dbReference type="AlphaFoldDB" id="A0A5K3FFR3"/>
<evidence type="ECO:0000256" key="5">
    <source>
        <dbReference type="ARBA" id="ARBA00023242"/>
    </source>
</evidence>
<dbReference type="PRINTS" id="PR00404">
    <property type="entry name" value="MADSDOMAIN"/>
</dbReference>
<dbReference type="InterPro" id="IPR050142">
    <property type="entry name" value="MADS-box/MEF2_TF"/>
</dbReference>
<dbReference type="PANTHER" id="PTHR48019">
    <property type="entry name" value="SERUM RESPONSE FACTOR HOMOLOG"/>
    <property type="match status" value="1"/>
</dbReference>
<dbReference type="WBParaSite" id="MCU_007805-RB">
    <property type="protein sequence ID" value="MCU_007805-RB"/>
    <property type="gene ID" value="MCU_007805"/>
</dbReference>
<feature type="compositionally biased region" description="Basic and acidic residues" evidence="6">
    <location>
        <begin position="201"/>
        <end position="215"/>
    </location>
</feature>
<dbReference type="Pfam" id="PF00319">
    <property type="entry name" value="SRF-TF"/>
    <property type="match status" value="1"/>
</dbReference>
<organism evidence="8">
    <name type="scientific">Mesocestoides corti</name>
    <name type="common">Flatworm</name>
    <dbReference type="NCBI Taxonomy" id="53468"/>
    <lineage>
        <taxon>Eukaryota</taxon>
        <taxon>Metazoa</taxon>
        <taxon>Spiralia</taxon>
        <taxon>Lophotrochozoa</taxon>
        <taxon>Platyhelminthes</taxon>
        <taxon>Cestoda</taxon>
        <taxon>Eucestoda</taxon>
        <taxon>Cyclophyllidea</taxon>
        <taxon>Mesocestoididae</taxon>
        <taxon>Mesocestoides</taxon>
    </lineage>
</organism>
<dbReference type="SMART" id="SM00432">
    <property type="entry name" value="MADS"/>
    <property type="match status" value="1"/>
</dbReference>
<keyword evidence="2" id="KW-0805">Transcription regulation</keyword>
<dbReference type="GO" id="GO:0003677">
    <property type="term" value="F:DNA binding"/>
    <property type="evidence" value="ECO:0007669"/>
    <property type="project" value="UniProtKB-KW"/>
</dbReference>
<evidence type="ECO:0000256" key="1">
    <source>
        <dbReference type="ARBA" id="ARBA00004123"/>
    </source>
</evidence>
<name>A0A5K3FFR3_MESCO</name>
<proteinExistence type="predicted"/>
<evidence type="ECO:0000256" key="4">
    <source>
        <dbReference type="ARBA" id="ARBA00023163"/>
    </source>
</evidence>
<keyword evidence="3" id="KW-0238">DNA-binding</keyword>
<comment type="subcellular location">
    <subcellularLocation>
        <location evidence="1">Nucleus</location>
    </subcellularLocation>
</comment>